<dbReference type="EMBL" id="CP036498">
    <property type="protein sequence ID" value="QUS41851.1"/>
    <property type="molecule type" value="Genomic_DNA"/>
</dbReference>
<evidence type="ECO:0000313" key="3">
    <source>
        <dbReference type="Proteomes" id="UP000682843"/>
    </source>
</evidence>
<dbReference type="SMART" id="SM00318">
    <property type="entry name" value="SNc"/>
    <property type="match status" value="1"/>
</dbReference>
<organism evidence="2 3">
    <name type="scientific">Tardiphaga alba</name>
    <dbReference type="NCBI Taxonomy" id="340268"/>
    <lineage>
        <taxon>Bacteria</taxon>
        <taxon>Pseudomonadati</taxon>
        <taxon>Pseudomonadota</taxon>
        <taxon>Alphaproteobacteria</taxon>
        <taxon>Hyphomicrobiales</taxon>
        <taxon>Nitrobacteraceae</taxon>
        <taxon>Tardiphaga</taxon>
    </lineage>
</organism>
<keyword evidence="3" id="KW-1185">Reference proteome</keyword>
<accession>A0ABX8ADL1</accession>
<reference evidence="2 3" key="1">
    <citation type="submission" date="2019-02" db="EMBL/GenBank/DDBJ databases">
        <title>Emended description of the genus Rhodopseudomonas and description of Rhodopseudomonas albus sp. nov., a non-phototrophic, heavy-metal-tolerant bacterium isolated from garden soil.</title>
        <authorList>
            <person name="Bao Z."/>
            <person name="Cao W.W."/>
            <person name="Sato Y."/>
            <person name="Nishizawa T."/>
            <person name="Zhao J."/>
            <person name="Guo Y."/>
            <person name="Ohta H."/>
        </authorList>
    </citation>
    <scope>NUCLEOTIDE SEQUENCE [LARGE SCALE GENOMIC DNA]</scope>
    <source>
        <strain evidence="2 3">SK50-23</strain>
    </source>
</reference>
<name>A0ABX8ADL1_9BRAD</name>
<dbReference type="Proteomes" id="UP000682843">
    <property type="component" value="Chromosome"/>
</dbReference>
<dbReference type="SUPFAM" id="SSF50199">
    <property type="entry name" value="Staphylococcal nuclease"/>
    <property type="match status" value="1"/>
</dbReference>
<dbReference type="RefSeq" id="WP_249225418.1">
    <property type="nucleotide sequence ID" value="NZ_CP036498.1"/>
</dbReference>
<proteinExistence type="predicted"/>
<dbReference type="Pfam" id="PF00565">
    <property type="entry name" value="SNase"/>
    <property type="match status" value="1"/>
</dbReference>
<dbReference type="InterPro" id="IPR016071">
    <property type="entry name" value="Staphylococal_nuclease_OB-fold"/>
</dbReference>
<dbReference type="InterPro" id="IPR035437">
    <property type="entry name" value="SNase_OB-fold_sf"/>
</dbReference>
<evidence type="ECO:0000313" key="2">
    <source>
        <dbReference type="EMBL" id="QUS41851.1"/>
    </source>
</evidence>
<dbReference type="Gene3D" id="2.40.50.90">
    <property type="match status" value="1"/>
</dbReference>
<sequence length="240" mass="25473">MSVVASTRPSQAACNFPEQGAGRVTQVIDVRTIRLADGAEIRLAGVEPAPDDISASVALPQLVDRDVTLHGDADSPDRYGRQSAFVFIDAAAPSIQTQLLASGAVLASGTVSERNCAAELAATEAAARGAKRGIWARDGVIKNAAIPGDILAQLGRFVVVEGRVLSVREAGSTTYLNFGRRWTRDFAVTISRRMMPAFSGAGVALKSLERRRVLVRGWVESRGGPRIEARHVGQIEVVGD</sequence>
<protein>
    <submittedName>
        <fullName evidence="2">Thermonuclease family protein</fullName>
    </submittedName>
</protein>
<feature type="domain" description="TNase-like" evidence="1">
    <location>
        <begin position="18"/>
        <end position="137"/>
    </location>
</feature>
<evidence type="ECO:0000259" key="1">
    <source>
        <dbReference type="SMART" id="SM00318"/>
    </source>
</evidence>
<gene>
    <name evidence="2" type="ORF">RPMA_25670</name>
</gene>